<name>A0A495JAU3_9SPHI</name>
<comment type="caution">
    <text evidence="2">The sequence shown here is derived from an EMBL/GenBank/DDBJ whole genome shotgun (WGS) entry which is preliminary data.</text>
</comment>
<evidence type="ECO:0000256" key="1">
    <source>
        <dbReference type="SAM" id="SignalP"/>
    </source>
</evidence>
<evidence type="ECO:0000313" key="3">
    <source>
        <dbReference type="Proteomes" id="UP000268007"/>
    </source>
</evidence>
<reference evidence="2 3" key="1">
    <citation type="submission" date="2018-10" db="EMBL/GenBank/DDBJ databases">
        <title>Genomic Encyclopedia of Archaeal and Bacterial Type Strains, Phase II (KMG-II): from individual species to whole genera.</title>
        <authorList>
            <person name="Goeker M."/>
        </authorList>
    </citation>
    <scope>NUCLEOTIDE SEQUENCE [LARGE SCALE GENOMIC DNA]</scope>
    <source>
        <strain evidence="2 3">DSM 18602</strain>
    </source>
</reference>
<dbReference type="AlphaFoldDB" id="A0A495JAU3"/>
<sequence length="244" mass="27999">MFQLKRVSLLFLLLLINWGTSAQNIKAIYRIEKEININGGNGNKSLSLSLTGHYYKSGNKYIYWETPDYLAKYPDGKVSISNDNVFNIYTLNPDTIQKLYYHDYDSLIVRMGLFSEYQRPITEFKFEADASLPWVFETDTKVINGLKCQLATWSNQWRVWFCPDISVKTSLHGLQGLPGLVVEADCPPTNAHYTLLNYDMPTMIQEAVFNPAVFKQPMVKGGLLKRKAIPVKTKQEKQAELLKQ</sequence>
<dbReference type="EMBL" id="RBKU01000001">
    <property type="protein sequence ID" value="RKR85179.1"/>
    <property type="molecule type" value="Genomic_DNA"/>
</dbReference>
<feature type="chain" id="PRO_5019773098" evidence="1">
    <location>
        <begin position="23"/>
        <end position="244"/>
    </location>
</feature>
<evidence type="ECO:0000313" key="2">
    <source>
        <dbReference type="EMBL" id="RKR85179.1"/>
    </source>
</evidence>
<keyword evidence="3" id="KW-1185">Reference proteome</keyword>
<dbReference type="OrthoDB" id="762293at2"/>
<dbReference type="Proteomes" id="UP000268007">
    <property type="component" value="Unassembled WGS sequence"/>
</dbReference>
<proteinExistence type="predicted"/>
<accession>A0A495JAU3</accession>
<keyword evidence="1" id="KW-0732">Signal</keyword>
<feature type="signal peptide" evidence="1">
    <location>
        <begin position="1"/>
        <end position="22"/>
    </location>
</feature>
<dbReference type="RefSeq" id="WP_121201249.1">
    <property type="nucleotide sequence ID" value="NZ_RBKU01000001.1"/>
</dbReference>
<protein>
    <submittedName>
        <fullName evidence="2">GLPGLI family protein</fullName>
    </submittedName>
</protein>
<gene>
    <name evidence="2" type="ORF">BDD43_5440</name>
</gene>
<organism evidence="2 3">
    <name type="scientific">Mucilaginibacter gracilis</name>
    <dbReference type="NCBI Taxonomy" id="423350"/>
    <lineage>
        <taxon>Bacteria</taxon>
        <taxon>Pseudomonadati</taxon>
        <taxon>Bacteroidota</taxon>
        <taxon>Sphingobacteriia</taxon>
        <taxon>Sphingobacteriales</taxon>
        <taxon>Sphingobacteriaceae</taxon>
        <taxon>Mucilaginibacter</taxon>
    </lineage>
</organism>